<reference evidence="4" key="1">
    <citation type="journal article" date="2019" name="Int. J. Syst. Evol. Microbiol.">
        <title>The Global Catalogue of Microorganisms (GCM) 10K type strain sequencing project: providing services to taxonomists for standard genome sequencing and annotation.</title>
        <authorList>
            <consortium name="The Broad Institute Genomics Platform"/>
            <consortium name="The Broad Institute Genome Sequencing Center for Infectious Disease"/>
            <person name="Wu L."/>
            <person name="Ma J."/>
        </authorList>
    </citation>
    <scope>NUCLEOTIDE SEQUENCE [LARGE SCALE GENOMIC DNA]</scope>
    <source>
        <strain evidence="4">JCM 17917</strain>
    </source>
</reference>
<comment type="caution">
    <text evidence="3">The sequence shown here is derived from an EMBL/GenBank/DDBJ whole genome shotgun (WGS) entry which is preliminary data.</text>
</comment>
<protein>
    <recommendedName>
        <fullName evidence="2">DUF5681 domain-containing protein</fullName>
    </recommendedName>
</protein>
<dbReference type="EMBL" id="BAABGX010000001">
    <property type="protein sequence ID" value="GAA4299519.1"/>
    <property type="molecule type" value="Genomic_DNA"/>
</dbReference>
<evidence type="ECO:0000313" key="3">
    <source>
        <dbReference type="EMBL" id="GAA4299519.1"/>
    </source>
</evidence>
<feature type="domain" description="DUF5681" evidence="2">
    <location>
        <begin position="13"/>
        <end position="73"/>
    </location>
</feature>
<name>A0ABP8FB23_9BACT</name>
<gene>
    <name evidence="3" type="ORF">GCM10023183_08850</name>
</gene>
<sequence>MAKKGGNPQNLKPFPKGVSGNPKGRPVLPDLKDLLEEELGDEGTREIIKGLKSAAKKGNVRAAELLLDRVYGKQTIPLEVNGELTLTDARAALLAKLGANKE</sequence>
<accession>A0ABP8FB23</accession>
<organism evidence="3 4">
    <name type="scientific">Nibribacter koreensis</name>
    <dbReference type="NCBI Taxonomy" id="1084519"/>
    <lineage>
        <taxon>Bacteria</taxon>
        <taxon>Pseudomonadati</taxon>
        <taxon>Bacteroidota</taxon>
        <taxon>Cytophagia</taxon>
        <taxon>Cytophagales</taxon>
        <taxon>Hymenobacteraceae</taxon>
        <taxon>Nibribacter</taxon>
    </lineage>
</organism>
<evidence type="ECO:0000313" key="4">
    <source>
        <dbReference type="Proteomes" id="UP001501844"/>
    </source>
</evidence>
<evidence type="ECO:0000259" key="2">
    <source>
        <dbReference type="Pfam" id="PF18932"/>
    </source>
</evidence>
<evidence type="ECO:0000256" key="1">
    <source>
        <dbReference type="SAM" id="MobiDB-lite"/>
    </source>
</evidence>
<keyword evidence="4" id="KW-1185">Reference proteome</keyword>
<proteinExistence type="predicted"/>
<dbReference type="InterPro" id="IPR043736">
    <property type="entry name" value="DUF5681"/>
</dbReference>
<dbReference type="RefSeq" id="WP_345162736.1">
    <property type="nucleotide sequence ID" value="NZ_BAABGX010000001.1"/>
</dbReference>
<dbReference type="Pfam" id="PF18932">
    <property type="entry name" value="DUF5681"/>
    <property type="match status" value="1"/>
</dbReference>
<feature type="region of interest" description="Disordered" evidence="1">
    <location>
        <begin position="1"/>
        <end position="27"/>
    </location>
</feature>
<dbReference type="Proteomes" id="UP001501844">
    <property type="component" value="Unassembled WGS sequence"/>
</dbReference>